<dbReference type="RefSeq" id="WP_123691688.1">
    <property type="nucleotide sequence ID" value="NZ_AP019700.1"/>
</dbReference>
<reference evidence="1 2" key="1">
    <citation type="submission" date="2018-11" db="EMBL/GenBank/DDBJ databases">
        <title>Genomic Encyclopedia of Type Strains, Phase IV (KMG-IV): sequencing the most valuable type-strain genomes for metagenomic binning, comparative biology and taxonomic classification.</title>
        <authorList>
            <person name="Goeker M."/>
        </authorList>
    </citation>
    <scope>NUCLEOTIDE SEQUENCE [LARGE SCALE GENOMIC DNA]</scope>
    <source>
        <strain evidence="1 2">DSM 5900</strain>
    </source>
</reference>
<sequence length="62" mass="6832">MKPEDLSMARNPDLRGSLAAMLRAAELARQTALQTDTAIVVVRDGKPVRITAEELRRGQNQT</sequence>
<dbReference type="AlphaFoldDB" id="A0A3N1KX48"/>
<evidence type="ECO:0000313" key="2">
    <source>
        <dbReference type="Proteomes" id="UP000278222"/>
    </source>
</evidence>
<dbReference type="Proteomes" id="UP000278222">
    <property type="component" value="Unassembled WGS sequence"/>
</dbReference>
<keyword evidence="2" id="KW-1185">Reference proteome</keyword>
<evidence type="ECO:0000313" key="1">
    <source>
        <dbReference type="EMBL" id="ROP84062.1"/>
    </source>
</evidence>
<accession>A0A3N1KX48</accession>
<dbReference type="EMBL" id="RJKX01000015">
    <property type="protein sequence ID" value="ROP84062.1"/>
    <property type="molecule type" value="Genomic_DNA"/>
</dbReference>
<protein>
    <submittedName>
        <fullName evidence="1">Uncharacterized protein</fullName>
    </submittedName>
</protein>
<proteinExistence type="predicted"/>
<gene>
    <name evidence="1" type="ORF">EDC65_3409</name>
</gene>
<name>A0A3N1KX48_9PROT</name>
<comment type="caution">
    <text evidence="1">The sequence shown here is derived from an EMBL/GenBank/DDBJ whole genome shotgun (WGS) entry which is preliminary data.</text>
</comment>
<organism evidence="1 2">
    <name type="scientific">Stella humosa</name>
    <dbReference type="NCBI Taxonomy" id="94"/>
    <lineage>
        <taxon>Bacteria</taxon>
        <taxon>Pseudomonadati</taxon>
        <taxon>Pseudomonadota</taxon>
        <taxon>Alphaproteobacteria</taxon>
        <taxon>Rhodospirillales</taxon>
        <taxon>Stellaceae</taxon>
        <taxon>Stella</taxon>
    </lineage>
</organism>
<dbReference type="OrthoDB" id="9133345at2"/>